<evidence type="ECO:0000313" key="2">
    <source>
        <dbReference type="EMBL" id="VAW33557.1"/>
    </source>
</evidence>
<dbReference type="AlphaFoldDB" id="A0A3B0V6F6"/>
<accession>A0A3B0V6F6</accession>
<dbReference type="EMBL" id="UOEW01000037">
    <property type="protein sequence ID" value="VAW33557.1"/>
    <property type="molecule type" value="Genomic_DNA"/>
</dbReference>
<evidence type="ECO:0000259" key="1">
    <source>
        <dbReference type="Pfam" id="PF07638"/>
    </source>
</evidence>
<dbReference type="SUPFAM" id="SSF88659">
    <property type="entry name" value="Sigma3 and sigma4 domains of RNA polymerase sigma factors"/>
    <property type="match status" value="1"/>
</dbReference>
<protein>
    <recommendedName>
        <fullName evidence="1">RNA polymerase sigma-70 ECF-like HTH domain-containing protein</fullName>
    </recommendedName>
</protein>
<dbReference type="InterPro" id="IPR053812">
    <property type="entry name" value="HTH_Sigma70_ECF-like"/>
</dbReference>
<sequence>MTAQSITVLLQKIKAGEKDLLDDIYTQLYNEIKAVAMNQISQLNTGETITPTVMANECYIKLSRTNNIDLKNKRHFLNYLAKSMRLLLIDIIRSKSSIKRKHLTTARSLSVIQGSDDIDFNFIEIDQLLKKVARINKEYCEILEYKLIFNLTFKEISQIINRSQRQVMRIWAQATTLIMALSKEKITK</sequence>
<feature type="domain" description="RNA polymerase sigma-70 ECF-like HTH" evidence="1">
    <location>
        <begin position="4"/>
        <end position="175"/>
    </location>
</feature>
<proteinExistence type="predicted"/>
<gene>
    <name evidence="2" type="ORF">MNBD_GAMMA01-1706</name>
</gene>
<reference evidence="2" key="1">
    <citation type="submission" date="2018-06" db="EMBL/GenBank/DDBJ databases">
        <authorList>
            <person name="Zhirakovskaya E."/>
        </authorList>
    </citation>
    <scope>NUCLEOTIDE SEQUENCE</scope>
</reference>
<dbReference type="InterPro" id="IPR013324">
    <property type="entry name" value="RNA_pol_sigma_r3/r4-like"/>
</dbReference>
<dbReference type="Pfam" id="PF07638">
    <property type="entry name" value="Sigma70_ECF"/>
    <property type="match status" value="1"/>
</dbReference>
<name>A0A3B0V6F6_9ZZZZ</name>
<organism evidence="2">
    <name type="scientific">hydrothermal vent metagenome</name>
    <dbReference type="NCBI Taxonomy" id="652676"/>
    <lineage>
        <taxon>unclassified sequences</taxon>
        <taxon>metagenomes</taxon>
        <taxon>ecological metagenomes</taxon>
    </lineage>
</organism>